<gene>
    <name evidence="2" type="ORF">NP493_1689g00007</name>
</gene>
<keyword evidence="1" id="KW-0175">Coiled coil</keyword>
<dbReference type="AlphaFoldDB" id="A0AAD9JV42"/>
<protein>
    <submittedName>
        <fullName evidence="2">Uncharacterized protein</fullName>
    </submittedName>
</protein>
<sequence>MPLRFLLRFFARDERLVEKLAESPAMRRAAQLTAYAFHKSKQIGNEVVEKLQSSDQVHQLKGEAQNFGKKAQSLQNTLTEEMKKAFEEIQKLKNKK</sequence>
<accession>A0AAD9JV42</accession>
<dbReference type="EMBL" id="JAODUO010001692">
    <property type="protein sequence ID" value="KAK2159766.1"/>
    <property type="molecule type" value="Genomic_DNA"/>
</dbReference>
<evidence type="ECO:0000256" key="1">
    <source>
        <dbReference type="SAM" id="Coils"/>
    </source>
</evidence>
<evidence type="ECO:0000313" key="3">
    <source>
        <dbReference type="Proteomes" id="UP001209878"/>
    </source>
</evidence>
<dbReference type="InterPro" id="IPR042407">
    <property type="entry name" value="NCBP2-AS2"/>
</dbReference>
<evidence type="ECO:0000313" key="2">
    <source>
        <dbReference type="EMBL" id="KAK2159766.1"/>
    </source>
</evidence>
<reference evidence="2" key="1">
    <citation type="journal article" date="2023" name="Mol. Biol. Evol.">
        <title>Third-Generation Sequencing Reveals the Adaptive Role of the Epigenome in Three Deep-Sea Polychaetes.</title>
        <authorList>
            <person name="Perez M."/>
            <person name="Aroh O."/>
            <person name="Sun Y."/>
            <person name="Lan Y."/>
            <person name="Juniper S.K."/>
            <person name="Young C.R."/>
            <person name="Angers B."/>
            <person name="Qian P.Y."/>
        </authorList>
    </citation>
    <scope>NUCLEOTIDE SEQUENCE</scope>
    <source>
        <strain evidence="2">R07B-5</strain>
    </source>
</reference>
<organism evidence="2 3">
    <name type="scientific">Ridgeia piscesae</name>
    <name type="common">Tubeworm</name>
    <dbReference type="NCBI Taxonomy" id="27915"/>
    <lineage>
        <taxon>Eukaryota</taxon>
        <taxon>Metazoa</taxon>
        <taxon>Spiralia</taxon>
        <taxon>Lophotrochozoa</taxon>
        <taxon>Annelida</taxon>
        <taxon>Polychaeta</taxon>
        <taxon>Sedentaria</taxon>
        <taxon>Canalipalpata</taxon>
        <taxon>Sabellida</taxon>
        <taxon>Siboglinidae</taxon>
        <taxon>Ridgeia</taxon>
    </lineage>
</organism>
<proteinExistence type="predicted"/>
<dbReference type="PANTHER" id="PTHR41161:SF1">
    <property type="entry name" value="PROTEIN NCBP2AS2"/>
    <property type="match status" value="1"/>
</dbReference>
<name>A0AAD9JV42_RIDPI</name>
<keyword evidence="3" id="KW-1185">Reference proteome</keyword>
<feature type="coiled-coil region" evidence="1">
    <location>
        <begin position="57"/>
        <end position="95"/>
    </location>
</feature>
<dbReference type="Proteomes" id="UP001209878">
    <property type="component" value="Unassembled WGS sequence"/>
</dbReference>
<comment type="caution">
    <text evidence="2">The sequence shown here is derived from an EMBL/GenBank/DDBJ whole genome shotgun (WGS) entry which is preliminary data.</text>
</comment>
<dbReference type="PANTHER" id="PTHR41161">
    <property type="entry name" value="PROTEIN NCBP2AS2"/>
    <property type="match status" value="1"/>
</dbReference>